<feature type="transmembrane region" description="Helical" evidence="2">
    <location>
        <begin position="68"/>
        <end position="93"/>
    </location>
</feature>
<feature type="compositionally biased region" description="Basic and acidic residues" evidence="1">
    <location>
        <begin position="179"/>
        <end position="204"/>
    </location>
</feature>
<comment type="caution">
    <text evidence="3">The sequence shown here is derived from an EMBL/GenBank/DDBJ whole genome shotgun (WGS) entry which is preliminary data.</text>
</comment>
<feature type="region of interest" description="Disordered" evidence="1">
    <location>
        <begin position="132"/>
        <end position="211"/>
    </location>
</feature>
<accession>A0AAE0DKP3</accession>
<dbReference type="Proteomes" id="UP001276659">
    <property type="component" value="Unassembled WGS sequence"/>
</dbReference>
<sequence>MIICIVCIILDITEIILFAIHNLMPITYLVFQCVKTAMWFIILMIAIVTMTSQQRIGDEWDNIGALVLLNGLVEAVVLSIVHVGTLIYASVIYHRHRHAKAREFRNTLEQHRDDRFHNELYGEDGVGTADYQTLNSPSDQHTKGSPTECGGETLRSPVESDGAEVEHTRMPSLGWTQELRSEGEVHELATTRSVRSFERSRDSVEASSPSK</sequence>
<name>A0AAE0DKP3_9LECA</name>
<evidence type="ECO:0000313" key="4">
    <source>
        <dbReference type="Proteomes" id="UP001276659"/>
    </source>
</evidence>
<reference evidence="3" key="1">
    <citation type="submission" date="2022-11" db="EMBL/GenBank/DDBJ databases">
        <title>Chromosomal genome sequence assembly and mating type (MAT) locus characterization of the leprose asexual lichenized fungus Lepraria neglecta (Nyl.) Erichsen.</title>
        <authorList>
            <person name="Allen J.L."/>
            <person name="Pfeffer B."/>
        </authorList>
    </citation>
    <scope>NUCLEOTIDE SEQUENCE</scope>
    <source>
        <strain evidence="3">Allen 5258</strain>
    </source>
</reference>
<proteinExistence type="predicted"/>
<dbReference type="AlphaFoldDB" id="A0AAE0DKP3"/>
<organism evidence="3 4">
    <name type="scientific">Lepraria neglecta</name>
    <dbReference type="NCBI Taxonomy" id="209136"/>
    <lineage>
        <taxon>Eukaryota</taxon>
        <taxon>Fungi</taxon>
        <taxon>Dikarya</taxon>
        <taxon>Ascomycota</taxon>
        <taxon>Pezizomycotina</taxon>
        <taxon>Lecanoromycetes</taxon>
        <taxon>OSLEUM clade</taxon>
        <taxon>Lecanoromycetidae</taxon>
        <taxon>Lecanorales</taxon>
        <taxon>Lecanorineae</taxon>
        <taxon>Stereocaulaceae</taxon>
        <taxon>Lepraria</taxon>
    </lineage>
</organism>
<keyword evidence="2" id="KW-0812">Transmembrane</keyword>
<keyword evidence="2" id="KW-0472">Membrane</keyword>
<evidence type="ECO:0008006" key="5">
    <source>
        <dbReference type="Google" id="ProtNLM"/>
    </source>
</evidence>
<feature type="compositionally biased region" description="Polar residues" evidence="1">
    <location>
        <begin position="132"/>
        <end position="145"/>
    </location>
</feature>
<evidence type="ECO:0000256" key="2">
    <source>
        <dbReference type="SAM" id="Phobius"/>
    </source>
</evidence>
<feature type="transmembrane region" description="Helical" evidence="2">
    <location>
        <begin position="26"/>
        <end position="48"/>
    </location>
</feature>
<keyword evidence="2" id="KW-1133">Transmembrane helix</keyword>
<gene>
    <name evidence="3" type="ORF">OEA41_006545</name>
</gene>
<dbReference type="EMBL" id="JASNWA010000007">
    <property type="protein sequence ID" value="KAK3173216.1"/>
    <property type="molecule type" value="Genomic_DNA"/>
</dbReference>
<keyword evidence="4" id="KW-1185">Reference proteome</keyword>
<protein>
    <recommendedName>
        <fullName evidence="5">Transmembrane protein</fullName>
    </recommendedName>
</protein>
<evidence type="ECO:0000313" key="3">
    <source>
        <dbReference type="EMBL" id="KAK3173216.1"/>
    </source>
</evidence>
<evidence type="ECO:0000256" key="1">
    <source>
        <dbReference type="SAM" id="MobiDB-lite"/>
    </source>
</evidence>